<comment type="similarity">
    <text evidence="3">Belongs to the RBT5 family.</text>
</comment>
<keyword evidence="8" id="KW-0449">Lipoprotein</keyword>
<gene>
    <name evidence="11" type="ORF">B0T14DRAFT_607999</name>
</gene>
<evidence type="ECO:0000259" key="10">
    <source>
        <dbReference type="Pfam" id="PF05730"/>
    </source>
</evidence>
<dbReference type="Pfam" id="PF05730">
    <property type="entry name" value="CFEM"/>
    <property type="match status" value="1"/>
</dbReference>
<dbReference type="Proteomes" id="UP001175000">
    <property type="component" value="Unassembled WGS sequence"/>
</dbReference>
<keyword evidence="5" id="KW-0325">Glycoprotein</keyword>
<keyword evidence="5" id="KW-0336">GPI-anchor</keyword>
<evidence type="ECO:0000256" key="7">
    <source>
        <dbReference type="ARBA" id="ARBA00023157"/>
    </source>
</evidence>
<dbReference type="InterPro" id="IPR008427">
    <property type="entry name" value="Extracellular_membr_CFEM_dom"/>
</dbReference>
<keyword evidence="7" id="KW-1015">Disulfide bond</keyword>
<evidence type="ECO:0000256" key="5">
    <source>
        <dbReference type="ARBA" id="ARBA00022622"/>
    </source>
</evidence>
<sequence>MPAQLQTLLGALAVVGPALAQFPTTTLEPSVTMATAPNSPQATATGLPRLVAQLPSCAIPCFESAAKTINCTPTDFSCLCRAGSAQSLALNVGTCIGGPALFGGGGGIGNNGTSNSDDDDDANDGCELDDLDELSRLAGQICAAVAATPNQSELAAATSIVSQAIAQASATGTAGGSGSGRQNNAGRAGQASMGMLAIVAAYAVFFL</sequence>
<organism evidence="11 12">
    <name type="scientific">Immersiella caudata</name>
    <dbReference type="NCBI Taxonomy" id="314043"/>
    <lineage>
        <taxon>Eukaryota</taxon>
        <taxon>Fungi</taxon>
        <taxon>Dikarya</taxon>
        <taxon>Ascomycota</taxon>
        <taxon>Pezizomycotina</taxon>
        <taxon>Sordariomycetes</taxon>
        <taxon>Sordariomycetidae</taxon>
        <taxon>Sordariales</taxon>
        <taxon>Lasiosphaeriaceae</taxon>
        <taxon>Immersiella</taxon>
    </lineage>
</organism>
<keyword evidence="6 9" id="KW-0732">Signal</keyword>
<reference evidence="11" key="1">
    <citation type="submission" date="2023-06" db="EMBL/GenBank/DDBJ databases">
        <title>Genome-scale phylogeny and comparative genomics of the fungal order Sordariales.</title>
        <authorList>
            <consortium name="Lawrence Berkeley National Laboratory"/>
            <person name="Hensen N."/>
            <person name="Bonometti L."/>
            <person name="Westerberg I."/>
            <person name="Brannstrom I.O."/>
            <person name="Guillou S."/>
            <person name="Cros-Aarteil S."/>
            <person name="Calhoun S."/>
            <person name="Haridas S."/>
            <person name="Kuo A."/>
            <person name="Mondo S."/>
            <person name="Pangilinan J."/>
            <person name="Riley R."/>
            <person name="Labutti K."/>
            <person name="Andreopoulos B."/>
            <person name="Lipzen A."/>
            <person name="Chen C."/>
            <person name="Yanf M."/>
            <person name="Daum C."/>
            <person name="Ng V."/>
            <person name="Clum A."/>
            <person name="Steindorff A."/>
            <person name="Ohm R."/>
            <person name="Martin F."/>
            <person name="Silar P."/>
            <person name="Natvig D."/>
            <person name="Lalanne C."/>
            <person name="Gautier V."/>
            <person name="Ament-Velasquez S.L."/>
            <person name="Kruys A."/>
            <person name="Hutchinson M.I."/>
            <person name="Powell A.J."/>
            <person name="Barry K."/>
            <person name="Miller A.N."/>
            <person name="Grigoriev I.V."/>
            <person name="Debuchy R."/>
            <person name="Gladieux P."/>
            <person name="Thoren M.H."/>
            <person name="Johannesson H."/>
        </authorList>
    </citation>
    <scope>NUCLEOTIDE SEQUENCE</scope>
    <source>
        <strain evidence="11">CBS 606.72</strain>
    </source>
</reference>
<evidence type="ECO:0000256" key="3">
    <source>
        <dbReference type="ARBA" id="ARBA00010031"/>
    </source>
</evidence>
<feature type="signal peptide" evidence="9">
    <location>
        <begin position="1"/>
        <end position="20"/>
    </location>
</feature>
<evidence type="ECO:0000256" key="4">
    <source>
        <dbReference type="ARBA" id="ARBA00022525"/>
    </source>
</evidence>
<dbReference type="GO" id="GO:0005576">
    <property type="term" value="C:extracellular region"/>
    <property type="evidence" value="ECO:0007669"/>
    <property type="project" value="UniProtKB-SubCell"/>
</dbReference>
<dbReference type="EMBL" id="JAULSU010000007">
    <property type="protein sequence ID" value="KAK0612027.1"/>
    <property type="molecule type" value="Genomic_DNA"/>
</dbReference>
<dbReference type="GO" id="GO:0098552">
    <property type="term" value="C:side of membrane"/>
    <property type="evidence" value="ECO:0007669"/>
    <property type="project" value="UniProtKB-KW"/>
</dbReference>
<name>A0AA39WAJ1_9PEZI</name>
<evidence type="ECO:0000313" key="11">
    <source>
        <dbReference type="EMBL" id="KAK0612027.1"/>
    </source>
</evidence>
<keyword evidence="5" id="KW-0472">Membrane</keyword>
<keyword evidence="4" id="KW-0964">Secreted</keyword>
<keyword evidence="12" id="KW-1185">Reference proteome</keyword>
<evidence type="ECO:0000256" key="2">
    <source>
        <dbReference type="ARBA" id="ARBA00004613"/>
    </source>
</evidence>
<evidence type="ECO:0000256" key="8">
    <source>
        <dbReference type="ARBA" id="ARBA00023288"/>
    </source>
</evidence>
<comment type="caution">
    <text evidence="11">The sequence shown here is derived from an EMBL/GenBank/DDBJ whole genome shotgun (WGS) entry which is preliminary data.</text>
</comment>
<protein>
    <recommendedName>
        <fullName evidence="10">CFEM domain-containing protein</fullName>
    </recommendedName>
</protein>
<evidence type="ECO:0000256" key="1">
    <source>
        <dbReference type="ARBA" id="ARBA00004589"/>
    </source>
</evidence>
<comment type="subcellular location">
    <subcellularLocation>
        <location evidence="1">Membrane</location>
        <topology evidence="1">Lipid-anchor</topology>
        <topology evidence="1">GPI-anchor</topology>
    </subcellularLocation>
    <subcellularLocation>
        <location evidence="2">Secreted</location>
    </subcellularLocation>
</comment>
<evidence type="ECO:0000256" key="6">
    <source>
        <dbReference type="ARBA" id="ARBA00022729"/>
    </source>
</evidence>
<evidence type="ECO:0000256" key="9">
    <source>
        <dbReference type="SAM" id="SignalP"/>
    </source>
</evidence>
<proteinExistence type="inferred from homology"/>
<feature type="domain" description="CFEM" evidence="10">
    <location>
        <begin position="51"/>
        <end position="96"/>
    </location>
</feature>
<evidence type="ECO:0000313" key="12">
    <source>
        <dbReference type="Proteomes" id="UP001175000"/>
    </source>
</evidence>
<dbReference type="AlphaFoldDB" id="A0AA39WAJ1"/>
<feature type="chain" id="PRO_5041215917" description="CFEM domain-containing protein" evidence="9">
    <location>
        <begin position="21"/>
        <end position="207"/>
    </location>
</feature>
<accession>A0AA39WAJ1</accession>